<dbReference type="Proteomes" id="UP001260188">
    <property type="component" value="Unassembled WGS sequence"/>
</dbReference>
<protein>
    <submittedName>
        <fullName evidence="1">Uncharacterized protein</fullName>
    </submittedName>
</protein>
<evidence type="ECO:0000313" key="2">
    <source>
        <dbReference type="Proteomes" id="UP001260188"/>
    </source>
</evidence>
<keyword evidence="2" id="KW-1185">Reference proteome</keyword>
<gene>
    <name evidence="1" type="ORF">QE367_002656</name>
</gene>
<name>A0ABU1I3I9_9MICO</name>
<dbReference type="EMBL" id="JAVIZA010000001">
    <property type="protein sequence ID" value="MDR6168452.1"/>
    <property type="molecule type" value="Genomic_DNA"/>
</dbReference>
<comment type="caution">
    <text evidence="1">The sequence shown here is derived from an EMBL/GenBank/DDBJ whole genome shotgun (WGS) entry which is preliminary data.</text>
</comment>
<proteinExistence type="predicted"/>
<evidence type="ECO:0000313" key="1">
    <source>
        <dbReference type="EMBL" id="MDR6168452.1"/>
    </source>
</evidence>
<reference evidence="1 2" key="1">
    <citation type="submission" date="2023-08" db="EMBL/GenBank/DDBJ databases">
        <title>Functional and genomic diversity of the sorghum phyllosphere microbiome.</title>
        <authorList>
            <person name="Shade A."/>
        </authorList>
    </citation>
    <scope>NUCLEOTIDE SEQUENCE [LARGE SCALE GENOMIC DNA]</scope>
    <source>
        <strain evidence="1 2">SORGH_AS_0919</strain>
    </source>
</reference>
<sequence length="330" mass="35287">MRRGWGAPLLRRRDDVRLVLGVEAPLVPDVPLVERDVDLLAVLARSLDRVDRRDDAVDEGVHVDGLGEEGCRIPAVLLVVGVHRDVVDLVVRVREDRVLPRAEGRHLPVRRPHRDELDVGVDQAHRLRRLLCEPAVLVRGLVTDLPRAVELVAQAPEPDVERSGCAVAATQVGPVRAAGVVGVLDERAGLVDTARAEVDRLHDLDLGLARPVDELVESERVGLDGVPCSVEPVRTLGHGTDAVLPVVARDEVAAGIADHGGAQLLHEREDVATEAAFVGLRVTRLVDAGVDATAHVLDERAEEAARHVGHGEVAIEDDAGAGHDAPVLSG</sequence>
<organism evidence="1 2">
    <name type="scientific">Microbacterium paludicola</name>
    <dbReference type="NCBI Taxonomy" id="300019"/>
    <lineage>
        <taxon>Bacteria</taxon>
        <taxon>Bacillati</taxon>
        <taxon>Actinomycetota</taxon>
        <taxon>Actinomycetes</taxon>
        <taxon>Micrococcales</taxon>
        <taxon>Microbacteriaceae</taxon>
        <taxon>Microbacterium</taxon>
    </lineage>
</organism>
<accession>A0ABU1I3I9</accession>